<evidence type="ECO:0000313" key="5">
    <source>
        <dbReference type="EMBL" id="CAG8463475.1"/>
    </source>
</evidence>
<dbReference type="FunFam" id="3.40.50.720:FF:000084">
    <property type="entry name" value="Short-chain dehydrogenase reductase"/>
    <property type="match status" value="1"/>
</dbReference>
<dbReference type="InterPro" id="IPR020904">
    <property type="entry name" value="Sc_DH/Rdtase_CS"/>
</dbReference>
<keyword evidence="3" id="KW-0560">Oxidoreductase</keyword>
<dbReference type="EMBL" id="CAJVPS010000194">
    <property type="protein sequence ID" value="CAG8463475.1"/>
    <property type="molecule type" value="Genomic_DNA"/>
</dbReference>
<dbReference type="Proteomes" id="UP000789508">
    <property type="component" value="Unassembled WGS sequence"/>
</dbReference>
<comment type="caution">
    <text evidence="5">The sequence shown here is derived from an EMBL/GenBank/DDBJ whole genome shotgun (WGS) entry which is preliminary data.</text>
</comment>
<protein>
    <submittedName>
        <fullName evidence="5">7207_t:CDS:1</fullName>
    </submittedName>
</protein>
<dbReference type="Pfam" id="PF00106">
    <property type="entry name" value="adh_short"/>
    <property type="match status" value="1"/>
</dbReference>
<dbReference type="InterPro" id="IPR036291">
    <property type="entry name" value="NAD(P)-bd_dom_sf"/>
</dbReference>
<dbReference type="GO" id="GO:0016491">
    <property type="term" value="F:oxidoreductase activity"/>
    <property type="evidence" value="ECO:0007669"/>
    <property type="project" value="UniProtKB-KW"/>
</dbReference>
<gene>
    <name evidence="5" type="ORF">ALEPTO_LOCUS1659</name>
</gene>
<dbReference type="OrthoDB" id="294295at2759"/>
<dbReference type="PROSITE" id="PS00061">
    <property type="entry name" value="ADH_SHORT"/>
    <property type="match status" value="1"/>
</dbReference>
<dbReference type="PRINTS" id="PR00080">
    <property type="entry name" value="SDRFAMILY"/>
</dbReference>
<accession>A0A9N8VW79</accession>
<evidence type="ECO:0000256" key="3">
    <source>
        <dbReference type="ARBA" id="ARBA00023002"/>
    </source>
</evidence>
<evidence type="ECO:0000256" key="2">
    <source>
        <dbReference type="ARBA" id="ARBA00022857"/>
    </source>
</evidence>
<sequence length="273" mass="29259">MTSKVTTMNIQSLFGVAGKVVLVTGGSRGIGLMIARGYVENGAKVYISSRSEKDCDRAAKELTKLGPGEAVSIPADLQKLSEVKRLGSELKQREEKLHVLINNAGATWGAKFDEYPDEAFEKIINLNLKRVFSLTQELLPLLEKSATPLDPARVINIGSVDGIKVPLLETYAYSASKAALHHLTRVFAGQLTAPRLVTFNAIAPGPFDTKMMAHTLKTIGDVIKDNNPLKRIGSPEDIAGTCIYLSSRAGAYTNGALIVVDGGTVVSPPRSVL</sequence>
<dbReference type="InterPro" id="IPR052178">
    <property type="entry name" value="Sec_Metab_Biosynth_SDR"/>
</dbReference>
<dbReference type="PRINTS" id="PR00081">
    <property type="entry name" value="GDHRDH"/>
</dbReference>
<reference evidence="5" key="1">
    <citation type="submission" date="2021-06" db="EMBL/GenBank/DDBJ databases">
        <authorList>
            <person name="Kallberg Y."/>
            <person name="Tangrot J."/>
            <person name="Rosling A."/>
        </authorList>
    </citation>
    <scope>NUCLEOTIDE SEQUENCE</scope>
    <source>
        <strain evidence="5">FL130A</strain>
    </source>
</reference>
<evidence type="ECO:0000256" key="4">
    <source>
        <dbReference type="RuleBase" id="RU000363"/>
    </source>
</evidence>
<dbReference type="SUPFAM" id="SSF51735">
    <property type="entry name" value="NAD(P)-binding Rossmann-fold domains"/>
    <property type="match status" value="1"/>
</dbReference>
<dbReference type="AlphaFoldDB" id="A0A9N8VW79"/>
<proteinExistence type="inferred from homology"/>
<keyword evidence="2" id="KW-0521">NADP</keyword>
<keyword evidence="6" id="KW-1185">Reference proteome</keyword>
<evidence type="ECO:0000256" key="1">
    <source>
        <dbReference type="ARBA" id="ARBA00006484"/>
    </source>
</evidence>
<evidence type="ECO:0000313" key="6">
    <source>
        <dbReference type="Proteomes" id="UP000789508"/>
    </source>
</evidence>
<dbReference type="PANTHER" id="PTHR43618:SF17">
    <property type="entry name" value="RHAMNOLIPIDS BIOSYNTHESIS 3-OXOACYL-[ACYL-CARRIER-PROTEIN] REDUCTASE"/>
    <property type="match status" value="1"/>
</dbReference>
<organism evidence="5 6">
    <name type="scientific">Ambispora leptoticha</name>
    <dbReference type="NCBI Taxonomy" id="144679"/>
    <lineage>
        <taxon>Eukaryota</taxon>
        <taxon>Fungi</taxon>
        <taxon>Fungi incertae sedis</taxon>
        <taxon>Mucoromycota</taxon>
        <taxon>Glomeromycotina</taxon>
        <taxon>Glomeromycetes</taxon>
        <taxon>Archaeosporales</taxon>
        <taxon>Ambisporaceae</taxon>
        <taxon>Ambispora</taxon>
    </lineage>
</organism>
<dbReference type="Gene3D" id="3.40.50.720">
    <property type="entry name" value="NAD(P)-binding Rossmann-like Domain"/>
    <property type="match status" value="1"/>
</dbReference>
<dbReference type="PANTHER" id="PTHR43618">
    <property type="entry name" value="7-ALPHA-HYDROXYSTEROID DEHYDROGENASE"/>
    <property type="match status" value="1"/>
</dbReference>
<dbReference type="InterPro" id="IPR002347">
    <property type="entry name" value="SDR_fam"/>
</dbReference>
<comment type="similarity">
    <text evidence="1 4">Belongs to the short-chain dehydrogenases/reductases (SDR) family.</text>
</comment>
<name>A0A9N8VW79_9GLOM</name>